<proteinExistence type="predicted"/>
<evidence type="ECO:0000259" key="1">
    <source>
        <dbReference type="Pfam" id="PF06568"/>
    </source>
</evidence>
<name>A0ABS7VP57_9HYPH</name>
<dbReference type="InterPro" id="IPR009506">
    <property type="entry name" value="YjiS-like"/>
</dbReference>
<keyword evidence="3" id="KW-1185">Reference proteome</keyword>
<dbReference type="EMBL" id="JAIRBM010000006">
    <property type="protein sequence ID" value="MBZ6076733.1"/>
    <property type="molecule type" value="Genomic_DNA"/>
</dbReference>
<sequence>MSQTLTRTAAFAPNSTSRPSLLSGIVAFIAREIRIRRDMRQLSAFGDSALHDIGLVRSNIEDVVRHGRPTLIVPTHPVTLAPAEHEENVSPTSLTEWR</sequence>
<accession>A0ABS7VP57</accession>
<comment type="caution">
    <text evidence="2">The sequence shown here is derived from an EMBL/GenBank/DDBJ whole genome shotgun (WGS) entry which is preliminary data.</text>
</comment>
<reference evidence="2 3" key="1">
    <citation type="submission" date="2021-09" db="EMBL/GenBank/DDBJ databases">
        <title>The complete genome sequence of a new microorganism.</title>
        <authorList>
            <person name="Zi Z."/>
        </authorList>
    </citation>
    <scope>NUCLEOTIDE SEQUENCE [LARGE SCALE GENOMIC DNA]</scope>
    <source>
        <strain evidence="2 3">WGZ8</strain>
    </source>
</reference>
<protein>
    <submittedName>
        <fullName evidence="2">DUF1127 domain-containing protein</fullName>
    </submittedName>
</protein>
<dbReference type="Proteomes" id="UP000704176">
    <property type="component" value="Unassembled WGS sequence"/>
</dbReference>
<organism evidence="2 3">
    <name type="scientific">Microvirga puerhi</name>
    <dbReference type="NCBI Taxonomy" id="2876078"/>
    <lineage>
        <taxon>Bacteria</taxon>
        <taxon>Pseudomonadati</taxon>
        <taxon>Pseudomonadota</taxon>
        <taxon>Alphaproteobacteria</taxon>
        <taxon>Hyphomicrobiales</taxon>
        <taxon>Methylobacteriaceae</taxon>
        <taxon>Microvirga</taxon>
    </lineage>
</organism>
<gene>
    <name evidence="2" type="ORF">K9B37_10645</name>
</gene>
<evidence type="ECO:0000313" key="3">
    <source>
        <dbReference type="Proteomes" id="UP000704176"/>
    </source>
</evidence>
<evidence type="ECO:0000313" key="2">
    <source>
        <dbReference type="EMBL" id="MBZ6076733.1"/>
    </source>
</evidence>
<feature type="domain" description="YjiS-like" evidence="1">
    <location>
        <begin position="29"/>
        <end position="61"/>
    </location>
</feature>
<dbReference type="RefSeq" id="WP_224313041.1">
    <property type="nucleotide sequence ID" value="NZ_JAIRBM010000006.1"/>
</dbReference>
<dbReference type="Pfam" id="PF06568">
    <property type="entry name" value="YjiS-like"/>
    <property type="match status" value="1"/>
</dbReference>